<evidence type="ECO:0000313" key="1">
    <source>
        <dbReference type="EMBL" id="OAT87099.1"/>
    </source>
</evidence>
<gene>
    <name evidence="1" type="ORF">A6M21_02080</name>
</gene>
<organism evidence="1 2">
    <name type="scientific">Desulfotomaculum copahuensis</name>
    <dbReference type="NCBI Taxonomy" id="1838280"/>
    <lineage>
        <taxon>Bacteria</taxon>
        <taxon>Bacillati</taxon>
        <taxon>Bacillota</taxon>
        <taxon>Clostridia</taxon>
        <taxon>Eubacteriales</taxon>
        <taxon>Desulfotomaculaceae</taxon>
        <taxon>Desulfotomaculum</taxon>
    </lineage>
</organism>
<reference evidence="1 2" key="1">
    <citation type="submission" date="2016-04" db="EMBL/GenBank/DDBJ databases">
        <authorList>
            <person name="Evans L.H."/>
            <person name="Alamgir A."/>
            <person name="Owens N."/>
            <person name="Weber N.D."/>
            <person name="Virtaneva K."/>
            <person name="Barbian K."/>
            <person name="Babar A."/>
            <person name="Rosenke K."/>
        </authorList>
    </citation>
    <scope>NUCLEOTIDE SEQUENCE [LARGE SCALE GENOMIC DNA]</scope>
    <source>
        <strain evidence="1 2">LMa1</strain>
    </source>
</reference>
<protein>
    <submittedName>
        <fullName evidence="1">UbiD family decarboxylase</fullName>
    </submittedName>
</protein>
<comment type="caution">
    <text evidence="1">The sequence shown here is derived from an EMBL/GenBank/DDBJ whole genome shotgun (WGS) entry which is preliminary data.</text>
</comment>
<dbReference type="OrthoDB" id="7432624at2"/>
<sequence>MNEKFKNIILTLIQEKDSLKKSLGVLAVLTEALKPVGVKPILVGGRALEFYTLGGYATKDMDLVINGREQAKTVLATMGFLRRPGERHWYHEELDLALEIPDGTLAGSPDKLSIVEINGMEAFIIGIEDLIIDRLAAAKFWNSPADAQWAAKLLALHAREIDMNYLQNAAYKEQVEDILKKVIKHSKIYLDVDRFNPGES</sequence>
<keyword evidence="2" id="KW-1185">Reference proteome</keyword>
<proteinExistence type="predicted"/>
<dbReference type="RefSeq" id="WP_066665861.1">
    <property type="nucleotide sequence ID" value="NZ_LYVF01000002.1"/>
</dbReference>
<dbReference type="STRING" id="1838280.A6M21_02080"/>
<dbReference type="AlphaFoldDB" id="A0A1B7LKL4"/>
<dbReference type="Proteomes" id="UP000078532">
    <property type="component" value="Unassembled WGS sequence"/>
</dbReference>
<dbReference type="EMBL" id="LYVF01000002">
    <property type="protein sequence ID" value="OAT87099.1"/>
    <property type="molecule type" value="Genomic_DNA"/>
</dbReference>
<accession>A0A1B7LKL4</accession>
<evidence type="ECO:0000313" key="2">
    <source>
        <dbReference type="Proteomes" id="UP000078532"/>
    </source>
</evidence>
<name>A0A1B7LKL4_9FIRM</name>